<dbReference type="Proteomes" id="UP001596053">
    <property type="component" value="Unassembled WGS sequence"/>
</dbReference>
<evidence type="ECO:0000313" key="3">
    <source>
        <dbReference type="Proteomes" id="UP001596053"/>
    </source>
</evidence>
<reference evidence="3" key="1">
    <citation type="journal article" date="2019" name="Int. J. Syst. Evol. Microbiol.">
        <title>The Global Catalogue of Microorganisms (GCM) 10K type strain sequencing project: providing services to taxonomists for standard genome sequencing and annotation.</title>
        <authorList>
            <consortium name="The Broad Institute Genomics Platform"/>
            <consortium name="The Broad Institute Genome Sequencing Center for Infectious Disease"/>
            <person name="Wu L."/>
            <person name="Ma J."/>
        </authorList>
    </citation>
    <scope>NUCLEOTIDE SEQUENCE [LARGE SCALE GENOMIC DNA]</scope>
    <source>
        <strain evidence="3">NCAIM B.01391</strain>
    </source>
</reference>
<organism evidence="2 3">
    <name type="scientific">Bosea eneae</name>
    <dbReference type="NCBI Taxonomy" id="151454"/>
    <lineage>
        <taxon>Bacteria</taxon>
        <taxon>Pseudomonadati</taxon>
        <taxon>Pseudomonadota</taxon>
        <taxon>Alphaproteobacteria</taxon>
        <taxon>Hyphomicrobiales</taxon>
        <taxon>Boseaceae</taxon>
        <taxon>Bosea</taxon>
    </lineage>
</organism>
<comment type="caution">
    <text evidence="2">The sequence shown here is derived from an EMBL/GenBank/DDBJ whole genome shotgun (WGS) entry which is preliminary data.</text>
</comment>
<feature type="compositionally biased region" description="Basic residues" evidence="1">
    <location>
        <begin position="61"/>
        <end position="71"/>
    </location>
</feature>
<gene>
    <name evidence="2" type="ORF">ACFPOB_23980</name>
</gene>
<dbReference type="RefSeq" id="WP_377800894.1">
    <property type="nucleotide sequence ID" value="NZ_JBHSLW010000042.1"/>
</dbReference>
<keyword evidence="3" id="KW-1185">Reference proteome</keyword>
<evidence type="ECO:0000256" key="1">
    <source>
        <dbReference type="SAM" id="MobiDB-lite"/>
    </source>
</evidence>
<proteinExistence type="predicted"/>
<dbReference type="EMBL" id="JBHSLW010000042">
    <property type="protein sequence ID" value="MFC5422626.1"/>
    <property type="molecule type" value="Genomic_DNA"/>
</dbReference>
<feature type="region of interest" description="Disordered" evidence="1">
    <location>
        <begin position="27"/>
        <end position="78"/>
    </location>
</feature>
<sequence length="104" mass="11859">MIDRHLDRFDSCIAGFTPRFRGRRWNKPGLRAHDIGRKARAGSRYESGKGQPLEGLEEPRSRHHNGPRTRLKVSNATRKAENDEWIAKMAISRANRAPASVREA</sequence>
<protein>
    <submittedName>
        <fullName evidence="2">Uncharacterized protein</fullName>
    </submittedName>
</protein>
<name>A0ABW0IWB4_9HYPH</name>
<evidence type="ECO:0000313" key="2">
    <source>
        <dbReference type="EMBL" id="MFC5422626.1"/>
    </source>
</evidence>
<accession>A0ABW0IWB4</accession>